<sequence length="342" mass="38198">MNEFPLPWSDPRVRSLRDTVASALFRHDDVVDVARAAGIEPSELNLNQPARRLWTDLFDHAAGKQALPRLLTLATDRVPALQVRIDELLSEVPLVEAPEPEEPAWKGFTPDGRERQIVEGQDTLLDVVFLEQGVHCARAVCRLSVAIGRDFFHGTGFRIGERTLLTNHHVLHDWTTGQRATWVRAEFGFEIDITGQVRQPSLVDCDITSIQGSRADDFAIITTNDPIPSDAPILPLTTGATVNADDRVYIVQHPQGLPKKIAMLHNLVRHADAQVVQYWTDTEQGSSGSPVFDEQWRVVALHHKSVEIAQGTQTEFRNQGRAIARIADRIAELGTEIRDQMD</sequence>
<proteinExistence type="inferred from homology"/>
<accession>A0ABS4U1R1</accession>
<dbReference type="Pfam" id="PF19955">
    <property type="entry name" value="EAD1"/>
    <property type="match status" value="1"/>
</dbReference>
<keyword evidence="4 6" id="KW-0378">Hydrolase</keyword>
<evidence type="ECO:0000256" key="6">
    <source>
        <dbReference type="RuleBase" id="RU004296"/>
    </source>
</evidence>
<evidence type="ECO:0000256" key="5">
    <source>
        <dbReference type="ARBA" id="ARBA00022825"/>
    </source>
</evidence>
<dbReference type="SUPFAM" id="SSF50494">
    <property type="entry name" value="Trypsin-like serine proteases"/>
    <property type="match status" value="1"/>
</dbReference>
<evidence type="ECO:0000313" key="8">
    <source>
        <dbReference type="EMBL" id="MBP2330140.1"/>
    </source>
</evidence>
<dbReference type="EC" id="3.4.21.-" evidence="6"/>
<organism evidence="8 9">
    <name type="scientific">Kibdelosporangium banguiense</name>
    <dbReference type="NCBI Taxonomy" id="1365924"/>
    <lineage>
        <taxon>Bacteria</taxon>
        <taxon>Bacillati</taxon>
        <taxon>Actinomycetota</taxon>
        <taxon>Actinomycetes</taxon>
        <taxon>Pseudonocardiales</taxon>
        <taxon>Pseudonocardiaceae</taxon>
        <taxon>Kibdelosporangium</taxon>
    </lineage>
</organism>
<comment type="caution">
    <text evidence="8">The sequence shown here is derived from an EMBL/GenBank/DDBJ whole genome shotgun (WGS) entry which is preliminary data.</text>
</comment>
<feature type="domain" description="Effector-associated" evidence="7">
    <location>
        <begin position="7"/>
        <end position="80"/>
    </location>
</feature>
<keyword evidence="9" id="KW-1185">Reference proteome</keyword>
<evidence type="ECO:0000313" key="9">
    <source>
        <dbReference type="Proteomes" id="UP001519332"/>
    </source>
</evidence>
<dbReference type="InterPro" id="IPR043504">
    <property type="entry name" value="Peptidase_S1_PA_chymotrypsin"/>
</dbReference>
<keyword evidence="3" id="KW-0732">Signal</keyword>
<dbReference type="InterPro" id="IPR009003">
    <property type="entry name" value="Peptidase_S1_PA"/>
</dbReference>
<dbReference type="RefSeq" id="WP_209646794.1">
    <property type="nucleotide sequence ID" value="NZ_JAGINW010000001.1"/>
</dbReference>
<gene>
    <name evidence="8" type="ORF">JOF56_010525</name>
</gene>
<keyword evidence="5 6" id="KW-0720">Serine protease</keyword>
<evidence type="ECO:0000256" key="4">
    <source>
        <dbReference type="ARBA" id="ARBA00022801"/>
    </source>
</evidence>
<comment type="similarity">
    <text evidence="1 6">Belongs to the peptidase S1B family.</text>
</comment>
<reference evidence="8 9" key="1">
    <citation type="submission" date="2021-03" db="EMBL/GenBank/DDBJ databases">
        <title>Sequencing the genomes of 1000 actinobacteria strains.</title>
        <authorList>
            <person name="Klenk H.-P."/>
        </authorList>
    </citation>
    <scope>NUCLEOTIDE SEQUENCE [LARGE SCALE GENOMIC DNA]</scope>
    <source>
        <strain evidence="8 9">DSM 46670</strain>
    </source>
</reference>
<evidence type="ECO:0000259" key="7">
    <source>
        <dbReference type="Pfam" id="PF19955"/>
    </source>
</evidence>
<dbReference type="PRINTS" id="PR00839">
    <property type="entry name" value="V8PROTEASE"/>
</dbReference>
<dbReference type="EMBL" id="JAGINW010000001">
    <property type="protein sequence ID" value="MBP2330140.1"/>
    <property type="molecule type" value="Genomic_DNA"/>
</dbReference>
<evidence type="ECO:0000256" key="2">
    <source>
        <dbReference type="ARBA" id="ARBA00022670"/>
    </source>
</evidence>
<dbReference type="Proteomes" id="UP001519332">
    <property type="component" value="Unassembled WGS sequence"/>
</dbReference>
<dbReference type="Gene3D" id="2.40.10.10">
    <property type="entry name" value="Trypsin-like serine proteases"/>
    <property type="match status" value="2"/>
</dbReference>
<evidence type="ECO:0000256" key="3">
    <source>
        <dbReference type="ARBA" id="ARBA00022729"/>
    </source>
</evidence>
<dbReference type="InterPro" id="IPR008256">
    <property type="entry name" value="Peptidase_S1B"/>
</dbReference>
<name>A0ABS4U1R1_9PSEU</name>
<protein>
    <recommendedName>
        <fullName evidence="6">Serine protease</fullName>
        <ecNumber evidence="6">3.4.21.-</ecNumber>
    </recommendedName>
</protein>
<keyword evidence="2 6" id="KW-0645">Protease</keyword>
<dbReference type="Pfam" id="PF13365">
    <property type="entry name" value="Trypsin_2"/>
    <property type="match status" value="1"/>
</dbReference>
<dbReference type="InterPro" id="IPR045430">
    <property type="entry name" value="EAD1"/>
</dbReference>
<evidence type="ECO:0000256" key="1">
    <source>
        <dbReference type="ARBA" id="ARBA00008764"/>
    </source>
</evidence>
<dbReference type="PANTHER" id="PTHR14389:SF3">
    <property type="entry name" value="PROTEIN FAM111A-LIKE"/>
    <property type="match status" value="1"/>
</dbReference>
<dbReference type="PANTHER" id="PTHR14389">
    <property type="entry name" value="SI:CH1073-475A24.1"/>
    <property type="match status" value="1"/>
</dbReference>